<gene>
    <name evidence="1" type="ORF">LCGC14_0947640</name>
</gene>
<protein>
    <submittedName>
        <fullName evidence="1">Uncharacterized protein</fullName>
    </submittedName>
</protein>
<feature type="non-terminal residue" evidence="1">
    <location>
        <position position="66"/>
    </location>
</feature>
<sequence length="66" mass="7683">MNNKSIESRTFEKNIAMQFENTLAFAQNMDADDPLRKYRSEFHFPKVNGKPVIYFTGNSLGLQPKR</sequence>
<proteinExistence type="predicted"/>
<accession>A0A0F9P4B2</accession>
<comment type="caution">
    <text evidence="1">The sequence shown here is derived from an EMBL/GenBank/DDBJ whole genome shotgun (WGS) entry which is preliminary data.</text>
</comment>
<dbReference type="EMBL" id="LAZR01003352">
    <property type="protein sequence ID" value="KKN19257.1"/>
    <property type="molecule type" value="Genomic_DNA"/>
</dbReference>
<name>A0A0F9P4B2_9ZZZZ</name>
<dbReference type="Gene3D" id="3.90.1150.10">
    <property type="entry name" value="Aspartate Aminotransferase, domain 1"/>
    <property type="match status" value="1"/>
</dbReference>
<reference evidence="1" key="1">
    <citation type="journal article" date="2015" name="Nature">
        <title>Complex archaea that bridge the gap between prokaryotes and eukaryotes.</title>
        <authorList>
            <person name="Spang A."/>
            <person name="Saw J.H."/>
            <person name="Jorgensen S.L."/>
            <person name="Zaremba-Niedzwiedzka K."/>
            <person name="Martijn J."/>
            <person name="Lind A.E."/>
            <person name="van Eijk R."/>
            <person name="Schleper C."/>
            <person name="Guy L."/>
            <person name="Ettema T.J."/>
        </authorList>
    </citation>
    <scope>NUCLEOTIDE SEQUENCE</scope>
</reference>
<dbReference type="InterPro" id="IPR015422">
    <property type="entry name" value="PyrdxlP-dep_Trfase_small"/>
</dbReference>
<organism evidence="1">
    <name type="scientific">marine sediment metagenome</name>
    <dbReference type="NCBI Taxonomy" id="412755"/>
    <lineage>
        <taxon>unclassified sequences</taxon>
        <taxon>metagenomes</taxon>
        <taxon>ecological metagenomes</taxon>
    </lineage>
</organism>
<dbReference type="AlphaFoldDB" id="A0A0F9P4B2"/>
<evidence type="ECO:0000313" key="1">
    <source>
        <dbReference type="EMBL" id="KKN19257.1"/>
    </source>
</evidence>